<name>F5L478_CALTT</name>
<evidence type="ECO:0000256" key="3">
    <source>
        <dbReference type="ARBA" id="ARBA00022692"/>
    </source>
</evidence>
<dbReference type="Proteomes" id="UP000010716">
    <property type="component" value="Unassembled WGS sequence"/>
</dbReference>
<evidence type="ECO:0000313" key="14">
    <source>
        <dbReference type="EMBL" id="EGL83866.1"/>
    </source>
</evidence>
<evidence type="ECO:0000256" key="7">
    <source>
        <dbReference type="ARBA" id="ARBA00023065"/>
    </source>
</evidence>
<feature type="region of interest" description="Disordered" evidence="11">
    <location>
        <begin position="244"/>
        <end position="268"/>
    </location>
</feature>
<dbReference type="Proteomes" id="UP000825179">
    <property type="component" value="Chromosome"/>
</dbReference>
<feature type="transmembrane region" description="Helical" evidence="12">
    <location>
        <begin position="58"/>
        <end position="80"/>
    </location>
</feature>
<feature type="transmembrane region" description="Helical" evidence="12">
    <location>
        <begin position="139"/>
        <end position="164"/>
    </location>
</feature>
<sequence>MSHIHERHSQLKHPIEAWCDWLVNHPRFTSAIIVLIVINAIVVGMETYPGIYQPYQDWFYLIDRMILWVFTAEIILKLVATRPRYHFFKDSWNVFDFLIVASGHLFVGAQFVTVLRVLRVLRLLRAVTVIPSLRRLVSALLYTIPSLGNIMLLMGLIFYIFGVMGTFLFRDVAPEYFGSLHLSLITLFQVVTLESWASGIMRPIMAEVFWSWIYFVAFILVGTFVIFNLFVGVIVSNVERAETEDAEQEEGQREERQGLFEGDGSSVSAEEIAKLRQEIKELRQLLKELKDHHSQSST</sequence>
<keyword evidence="17" id="KW-1185">Reference proteome</keyword>
<dbReference type="Gene3D" id="1.10.287.70">
    <property type="match status" value="1"/>
</dbReference>
<evidence type="ECO:0000256" key="8">
    <source>
        <dbReference type="ARBA" id="ARBA00023136"/>
    </source>
</evidence>
<dbReference type="Gene3D" id="1.20.120.350">
    <property type="entry name" value="Voltage-gated potassium channels. Chain C"/>
    <property type="match status" value="1"/>
</dbReference>
<keyword evidence="18" id="KW-0002">3D-structure</keyword>
<dbReference type="EMDB" id="EMD-2347"/>
<evidence type="ECO:0000256" key="6">
    <source>
        <dbReference type="ARBA" id="ARBA00022989"/>
    </source>
</evidence>
<dbReference type="PDBsum" id="4BGN"/>
<dbReference type="eggNOG" id="ENOG502Z7ZD">
    <property type="taxonomic scope" value="Bacteria"/>
</dbReference>
<dbReference type="OrthoDB" id="5297065at2"/>
<comment type="subcellular location">
    <subcellularLocation>
        <location evidence="1">Membrane</location>
        <topology evidence="1">Multi-pass membrane protein</topology>
    </subcellularLocation>
</comment>
<keyword evidence="3 12" id="KW-0812">Transmembrane</keyword>
<dbReference type="SMR" id="F5L478"/>
<evidence type="ECO:0000256" key="1">
    <source>
        <dbReference type="ARBA" id="ARBA00004141"/>
    </source>
</evidence>
<evidence type="ECO:0000313" key="17">
    <source>
        <dbReference type="Proteomes" id="UP000825179"/>
    </source>
</evidence>
<dbReference type="PANTHER" id="PTHR45628">
    <property type="entry name" value="VOLTAGE-DEPENDENT CALCIUM CHANNEL TYPE A SUBUNIT ALPHA-1"/>
    <property type="match status" value="1"/>
</dbReference>
<keyword evidence="6 12" id="KW-1133">Transmembrane helix</keyword>
<dbReference type="RefSeq" id="WP_007502948.1">
    <property type="nucleotide sequence ID" value="NZ_AFCE01000075.1"/>
</dbReference>
<feature type="transmembrane region" description="Helical" evidence="12">
    <location>
        <begin position="92"/>
        <end position="118"/>
    </location>
</feature>
<keyword evidence="10" id="KW-0407">Ion channel</keyword>
<feature type="transmembrane region" description="Helical" evidence="12">
    <location>
        <begin position="28"/>
        <end position="46"/>
    </location>
</feature>
<dbReference type="EMBL" id="CP082237">
    <property type="protein sequence ID" value="QZT34219.1"/>
    <property type="molecule type" value="Genomic_DNA"/>
</dbReference>
<feature type="domain" description="Ion transport" evidence="13">
    <location>
        <begin position="26"/>
        <end position="243"/>
    </location>
</feature>
<evidence type="ECO:0000256" key="5">
    <source>
        <dbReference type="ARBA" id="ARBA00022882"/>
    </source>
</evidence>
<gene>
    <name evidence="14" type="ORF">CathTA2_0590</name>
    <name evidence="15" type="ORF">HUR95_02030</name>
</gene>
<reference evidence="18" key="2">
    <citation type="journal article" date="2013" name="J. Mol. Biol.">
        <title>Two alternative conformations of a voltage-gated sodium channel.</title>
        <authorList>
            <person name="Tsai C.J."/>
            <person name="Tani K."/>
            <person name="Irie K."/>
            <person name="Hiroaki Y."/>
            <person name="Shimomura T."/>
            <person name="McMillan D.G."/>
            <person name="Cook G.M."/>
            <person name="Schertler G.F."/>
            <person name="Fujiyoshi Y."/>
            <person name="Li X.D."/>
        </authorList>
    </citation>
    <scope>STRUCTURE BY ELECTRON MICROSCOPY (9.00 ANGSTROMS)</scope>
</reference>
<evidence type="ECO:0000256" key="4">
    <source>
        <dbReference type="ARBA" id="ARBA00022837"/>
    </source>
</evidence>
<keyword evidence="7" id="KW-0406">Ion transport</keyword>
<dbReference type="PANTHER" id="PTHR45628:SF7">
    <property type="entry name" value="VOLTAGE-DEPENDENT CALCIUM CHANNEL TYPE A SUBUNIT ALPHA-1"/>
    <property type="match status" value="1"/>
</dbReference>
<feature type="transmembrane region" description="Helical" evidence="12">
    <location>
        <begin position="176"/>
        <end position="197"/>
    </location>
</feature>
<feature type="transmembrane region" description="Helical" evidence="12">
    <location>
        <begin position="209"/>
        <end position="235"/>
    </location>
</feature>
<evidence type="ECO:0000256" key="2">
    <source>
        <dbReference type="ARBA" id="ARBA00022448"/>
    </source>
</evidence>
<dbReference type="InterPro" id="IPR005821">
    <property type="entry name" value="Ion_trans_dom"/>
</dbReference>
<keyword evidence="5" id="KW-0851">Voltage-gated channel</keyword>
<evidence type="ECO:0000313" key="16">
    <source>
        <dbReference type="Proteomes" id="UP000010716"/>
    </source>
</evidence>
<organism evidence="14 16">
    <name type="scientific">Caldalkalibacillus thermarum (strain TA2.A1)</name>
    <dbReference type="NCBI Taxonomy" id="986075"/>
    <lineage>
        <taxon>Bacteria</taxon>
        <taxon>Bacillati</taxon>
        <taxon>Bacillota</taxon>
        <taxon>Bacilli</taxon>
        <taxon>Bacillales</taxon>
        <taxon>Bacillaceae</taxon>
        <taxon>Caldalkalibacillus</taxon>
    </lineage>
</organism>
<dbReference type="InterPro" id="IPR050599">
    <property type="entry name" value="VDCC_alpha-1_subunit"/>
</dbReference>
<reference evidence="15" key="4">
    <citation type="submission" date="2021-08" db="EMBL/GenBank/DDBJ databases">
        <authorList>
            <person name="de Jong S."/>
            <person name="van den Broek M."/>
            <person name="Merkel A."/>
            <person name="de la Torre Cortes P."/>
            <person name="Kalamorz F."/>
            <person name="Cook G."/>
            <person name="van Loosdrecht M."/>
            <person name="McMillan D."/>
        </authorList>
    </citation>
    <scope>NUCLEOTIDE SEQUENCE</scope>
    <source>
        <strain evidence="15">TA2.A1</strain>
    </source>
</reference>
<dbReference type="PDB" id="4BGN">
    <property type="method" value="EM"/>
    <property type="resolution" value="9.00 A"/>
    <property type="chains" value="A/B=1-298"/>
</dbReference>
<reference evidence="15 17" key="3">
    <citation type="journal article" date="2020" name="Extremophiles">
        <title>Genomic analysis of Caldalkalibacillus thermarum TA2.A1 reveals aerobic alkaliphilic metabolism and evolutionary hallmarks linking alkaliphilic bacteria and plant life.</title>
        <authorList>
            <person name="de Jong S.I."/>
            <person name="van den Broek M.A."/>
            <person name="Merkel A.Y."/>
            <person name="de la Torre Cortes P."/>
            <person name="Kalamorz F."/>
            <person name="Cook G.M."/>
            <person name="van Loosdrecht M.C.M."/>
            <person name="McMillan D.G.G."/>
        </authorList>
    </citation>
    <scope>NUCLEOTIDE SEQUENCE [LARGE SCALE GENOMIC DNA]</scope>
    <source>
        <strain evidence="15 17">TA2.A1</strain>
    </source>
</reference>
<protein>
    <submittedName>
        <fullName evidence="14">Ion transport protein</fullName>
    </submittedName>
    <submittedName>
        <fullName evidence="15">Ion transporter</fullName>
    </submittedName>
</protein>
<evidence type="ECO:0000256" key="11">
    <source>
        <dbReference type="SAM" id="MobiDB-lite"/>
    </source>
</evidence>
<dbReference type="GO" id="GO:0008331">
    <property type="term" value="F:high voltage-gated calcium channel activity"/>
    <property type="evidence" value="ECO:0007669"/>
    <property type="project" value="TreeGrafter"/>
</dbReference>
<evidence type="ECO:0000256" key="10">
    <source>
        <dbReference type="ARBA" id="ARBA00023303"/>
    </source>
</evidence>
<evidence type="ECO:0000313" key="15">
    <source>
        <dbReference type="EMBL" id="QZT34219.1"/>
    </source>
</evidence>
<evidence type="ECO:0007829" key="18">
    <source>
        <dbReference type="PDB" id="4BGN"/>
    </source>
</evidence>
<keyword evidence="4" id="KW-0106">Calcium</keyword>
<reference evidence="14 16" key="1">
    <citation type="journal article" date="2011" name="J. Bacteriol.">
        <title>Draft genome sequence of the thermoalkaliphilic Caldalkalibacillus thermarum strain TA2.A1.</title>
        <authorList>
            <person name="Kalamorz F."/>
            <person name="Keis S."/>
            <person name="McMillan D.G."/>
            <person name="Olsson K."/>
            <person name="Stanton J.A."/>
            <person name="Stockwell P."/>
            <person name="Black M.A."/>
            <person name="Klingeman D.M."/>
            <person name="Land M.L."/>
            <person name="Han C.S."/>
            <person name="Martin S.L."/>
            <person name="Becher S.A."/>
            <person name="Peddie C.J."/>
            <person name="Morgan H.W."/>
            <person name="Matthies D."/>
            <person name="Preiss L."/>
            <person name="Meier T."/>
            <person name="Brown S.D."/>
            <person name="Cook G.M."/>
        </authorList>
    </citation>
    <scope>NUCLEOTIDE SEQUENCE [LARGE SCALE GENOMIC DNA]</scope>
    <source>
        <strain evidence="14 16">TA2.A1</strain>
    </source>
</reference>
<dbReference type="GO" id="GO:0098703">
    <property type="term" value="P:calcium ion import across plasma membrane"/>
    <property type="evidence" value="ECO:0007669"/>
    <property type="project" value="TreeGrafter"/>
</dbReference>
<dbReference type="GO" id="GO:0005891">
    <property type="term" value="C:voltage-gated calcium channel complex"/>
    <property type="evidence" value="ECO:0007669"/>
    <property type="project" value="TreeGrafter"/>
</dbReference>
<dbReference type="InterPro" id="IPR027359">
    <property type="entry name" value="Volt_channel_dom_sf"/>
</dbReference>
<dbReference type="SUPFAM" id="SSF81324">
    <property type="entry name" value="Voltage-gated potassium channels"/>
    <property type="match status" value="1"/>
</dbReference>
<evidence type="ECO:0000256" key="12">
    <source>
        <dbReference type="SAM" id="Phobius"/>
    </source>
</evidence>
<keyword evidence="9" id="KW-0325">Glycoprotein</keyword>
<proteinExistence type="evidence at protein level"/>
<evidence type="ECO:0000256" key="9">
    <source>
        <dbReference type="ARBA" id="ARBA00023180"/>
    </source>
</evidence>
<dbReference type="Pfam" id="PF00520">
    <property type="entry name" value="Ion_trans"/>
    <property type="match status" value="1"/>
</dbReference>
<dbReference type="AlphaFoldDB" id="F5L478"/>
<dbReference type="TCDB" id="1.A.1.14.7">
    <property type="family name" value="the voltage-gated ion channel (vic) superfamily"/>
</dbReference>
<accession>F5L478</accession>
<keyword evidence="8 12" id="KW-0472">Membrane</keyword>
<dbReference type="EMBL" id="AFCE01000075">
    <property type="protein sequence ID" value="EGL83866.1"/>
    <property type="molecule type" value="Genomic_DNA"/>
</dbReference>
<evidence type="ECO:0000259" key="13">
    <source>
        <dbReference type="Pfam" id="PF00520"/>
    </source>
</evidence>
<keyword evidence="2" id="KW-0813">Transport</keyword>
<dbReference type="KEGG" id="cthu:HUR95_02030"/>